<dbReference type="InterPro" id="IPR002328">
    <property type="entry name" value="ADH_Zn_CS"/>
</dbReference>
<dbReference type="InterPro" id="IPR011032">
    <property type="entry name" value="GroES-like_sf"/>
</dbReference>
<dbReference type="RefSeq" id="WP_089063809.1">
    <property type="nucleotide sequence ID" value="NZ_CP022316.1"/>
</dbReference>
<reference evidence="9" key="1">
    <citation type="submission" date="2017-07" db="EMBL/GenBank/DDBJ databases">
        <title>Brachybacterium sp. VR2415.</title>
        <authorList>
            <person name="Tak E.J."/>
            <person name="Bae J.-W."/>
        </authorList>
    </citation>
    <scope>NUCLEOTIDE SEQUENCE [LARGE SCALE GENOMIC DNA]</scope>
    <source>
        <strain evidence="9">VR2415</strain>
    </source>
</reference>
<evidence type="ECO:0000256" key="1">
    <source>
        <dbReference type="ARBA" id="ARBA00001947"/>
    </source>
</evidence>
<evidence type="ECO:0000256" key="2">
    <source>
        <dbReference type="ARBA" id="ARBA00008072"/>
    </source>
</evidence>
<evidence type="ECO:0000256" key="5">
    <source>
        <dbReference type="ARBA" id="ARBA00023002"/>
    </source>
</evidence>
<keyword evidence="4 6" id="KW-0862">Zinc</keyword>
<comment type="cofactor">
    <cofactor evidence="1 6">
        <name>Zn(2+)</name>
        <dbReference type="ChEBI" id="CHEBI:29105"/>
    </cofactor>
</comment>
<dbReference type="PANTHER" id="PTHR43161:SF9">
    <property type="entry name" value="SORBITOL DEHYDROGENASE"/>
    <property type="match status" value="1"/>
</dbReference>
<evidence type="ECO:0000256" key="4">
    <source>
        <dbReference type="ARBA" id="ARBA00022833"/>
    </source>
</evidence>
<dbReference type="KEGG" id="brv:CFK39_00415"/>
<dbReference type="GO" id="GO:0008270">
    <property type="term" value="F:zinc ion binding"/>
    <property type="evidence" value="ECO:0007669"/>
    <property type="project" value="InterPro"/>
</dbReference>
<organism evidence="8 9">
    <name type="scientific">Brachybacterium avium</name>
    <dbReference type="NCBI Taxonomy" id="2017485"/>
    <lineage>
        <taxon>Bacteria</taxon>
        <taxon>Bacillati</taxon>
        <taxon>Actinomycetota</taxon>
        <taxon>Actinomycetes</taxon>
        <taxon>Micrococcales</taxon>
        <taxon>Dermabacteraceae</taxon>
        <taxon>Brachybacterium</taxon>
    </lineage>
</organism>
<dbReference type="Gene3D" id="3.40.50.720">
    <property type="entry name" value="NAD(P)-binding Rossmann-like Domain"/>
    <property type="match status" value="1"/>
</dbReference>
<evidence type="ECO:0000313" key="9">
    <source>
        <dbReference type="Proteomes" id="UP000198398"/>
    </source>
</evidence>
<evidence type="ECO:0000256" key="3">
    <source>
        <dbReference type="ARBA" id="ARBA00022723"/>
    </source>
</evidence>
<keyword evidence="3 6" id="KW-0479">Metal-binding</keyword>
<gene>
    <name evidence="8" type="ORF">CFK39_00415</name>
</gene>
<dbReference type="PROSITE" id="PS00059">
    <property type="entry name" value="ADH_ZINC"/>
    <property type="match status" value="1"/>
</dbReference>
<proteinExistence type="inferred from homology"/>
<evidence type="ECO:0000259" key="7">
    <source>
        <dbReference type="SMART" id="SM00829"/>
    </source>
</evidence>
<evidence type="ECO:0000313" key="8">
    <source>
        <dbReference type="EMBL" id="ASK64560.1"/>
    </source>
</evidence>
<dbReference type="InterPro" id="IPR045306">
    <property type="entry name" value="SDH-like"/>
</dbReference>
<dbReference type="InterPro" id="IPR013149">
    <property type="entry name" value="ADH-like_C"/>
</dbReference>
<dbReference type="SUPFAM" id="SSF50129">
    <property type="entry name" value="GroES-like"/>
    <property type="match status" value="1"/>
</dbReference>
<accession>A0A220U8Y8</accession>
<dbReference type="PANTHER" id="PTHR43161">
    <property type="entry name" value="SORBITOL DEHYDROGENASE"/>
    <property type="match status" value="1"/>
</dbReference>
<dbReference type="Proteomes" id="UP000198398">
    <property type="component" value="Chromosome"/>
</dbReference>
<dbReference type="SMART" id="SM00829">
    <property type="entry name" value="PKS_ER"/>
    <property type="match status" value="1"/>
</dbReference>
<dbReference type="InterPro" id="IPR036291">
    <property type="entry name" value="NAD(P)-bd_dom_sf"/>
</dbReference>
<dbReference type="EMBL" id="CP022316">
    <property type="protein sequence ID" value="ASK64560.1"/>
    <property type="molecule type" value="Genomic_DNA"/>
</dbReference>
<sequence length="343" mass="35831">MRALMLHEKNRMSIAEVGPVGSPGPGEVRIAMHTVGICASDVHYWTDGKIGPFVVEAPMILGHEGAGTVAEIGEGVTHLAVGDRVAMEPGVPDPSSRAVREGNYNVDPGVQFWATPPVHGCLVDEVIHPAAFTYLLPDSLSFAEGALIEPFSVGMFAATKAGIAPGDVAAVVGAGTIGIMTALAARAGGASTVFISDVLPQKLALLDGLEGIVTVDATQEDLGERVRAETGGWGPQVVFEATGAAPAYAKLWELPAPGGRIVLVGMPVDPVPFDIATAQSRGISLETVFRYANVYQKAIDLAATDAIDLSRFVSETFAFDDSVGAFERFLEGRPTDVKIQIAL</sequence>
<dbReference type="Pfam" id="PF08240">
    <property type="entry name" value="ADH_N"/>
    <property type="match status" value="1"/>
</dbReference>
<dbReference type="InterPro" id="IPR020843">
    <property type="entry name" value="ER"/>
</dbReference>
<name>A0A220U8Y8_9MICO</name>
<comment type="similarity">
    <text evidence="2 6">Belongs to the zinc-containing alcohol dehydrogenase family.</text>
</comment>
<dbReference type="GO" id="GO:0016616">
    <property type="term" value="F:oxidoreductase activity, acting on the CH-OH group of donors, NAD or NADP as acceptor"/>
    <property type="evidence" value="ECO:0007669"/>
    <property type="project" value="InterPro"/>
</dbReference>
<keyword evidence="9" id="KW-1185">Reference proteome</keyword>
<evidence type="ECO:0000256" key="6">
    <source>
        <dbReference type="RuleBase" id="RU361277"/>
    </source>
</evidence>
<dbReference type="Gene3D" id="3.90.180.10">
    <property type="entry name" value="Medium-chain alcohol dehydrogenases, catalytic domain"/>
    <property type="match status" value="1"/>
</dbReference>
<dbReference type="SUPFAM" id="SSF51735">
    <property type="entry name" value="NAD(P)-binding Rossmann-fold domains"/>
    <property type="match status" value="1"/>
</dbReference>
<dbReference type="CDD" id="cd05285">
    <property type="entry name" value="sorbitol_DH"/>
    <property type="match status" value="1"/>
</dbReference>
<feature type="domain" description="Enoyl reductase (ER)" evidence="7">
    <location>
        <begin position="9"/>
        <end position="335"/>
    </location>
</feature>
<protein>
    <submittedName>
        <fullName evidence="8">NAD(P)-dependent alcohol dehydrogenase</fullName>
    </submittedName>
</protein>
<keyword evidence="5" id="KW-0560">Oxidoreductase</keyword>
<dbReference type="AlphaFoldDB" id="A0A220U8Y8"/>
<dbReference type="InterPro" id="IPR013154">
    <property type="entry name" value="ADH-like_N"/>
</dbReference>
<dbReference type="Pfam" id="PF00107">
    <property type="entry name" value="ADH_zinc_N"/>
    <property type="match status" value="1"/>
</dbReference>
<dbReference type="OrthoDB" id="9797931at2"/>